<dbReference type="PROSITE" id="PS51841">
    <property type="entry name" value="LTD"/>
    <property type="match status" value="1"/>
</dbReference>
<dbReference type="SUPFAM" id="SSF74853">
    <property type="entry name" value="Lamin A/C globular tail domain"/>
    <property type="match status" value="1"/>
</dbReference>
<gene>
    <name evidence="2" type="ORF">SAMN04487911_104175</name>
</gene>
<dbReference type="InterPro" id="IPR036415">
    <property type="entry name" value="Lamin_tail_dom_sf"/>
</dbReference>
<dbReference type="Pfam" id="PF18942">
    <property type="entry name" value="DUF5689"/>
    <property type="match status" value="1"/>
</dbReference>
<proteinExistence type="predicted"/>
<dbReference type="STRING" id="558155.SAMN04487911_104175"/>
<dbReference type="InterPro" id="IPR043744">
    <property type="entry name" value="DUF5689"/>
</dbReference>
<evidence type="ECO:0000313" key="2">
    <source>
        <dbReference type="EMBL" id="SHI68739.1"/>
    </source>
</evidence>
<sequence>MKRRNIIPFRMLLFLFGLCVLWACVKDSNFKTPQKACEAVLQANTSFDELKAMYTDGVIQIQDDLVIEGFVNSSDLASNFFGTLHFQDTAEDPSSGMQIEIDLRDSHLFYAEGGKILIRLKGLYLGSSKGVLKLGGVFSSFGNLSVGRLPAAIVAQHVLTSCDESGGIVPKEVTMGQLSDTHVNTLVTIKDVQIISEELGLTFADKEEETLRTLTHCDGDKLSLKNSGYANFQANLLPEGRGSIVGVLLKEHKEFLLVIRNADDIDFIEKRCEKIPDEFTSNLVFISELADPNNNTEARFVELYNAGSEPLSLKGWKLLRYTNANSEISATINLTDYSIGAKSTFLISPNAAEFLTVYGFSPDFSGAANGPADSNGDDNLELVDPFGTVIDRFGVVGEDGSGTNHEFEDGRALRNENINSGNTLFTFSEWTIYNDTGAAGTINLPQNAPADFSPGIR</sequence>
<accession>A0A1M6D6A3</accession>
<organism evidence="2 3">
    <name type="scientific">Arenibacter nanhaiticus</name>
    <dbReference type="NCBI Taxonomy" id="558155"/>
    <lineage>
        <taxon>Bacteria</taxon>
        <taxon>Pseudomonadati</taxon>
        <taxon>Bacteroidota</taxon>
        <taxon>Flavobacteriia</taxon>
        <taxon>Flavobacteriales</taxon>
        <taxon>Flavobacteriaceae</taxon>
        <taxon>Arenibacter</taxon>
    </lineage>
</organism>
<evidence type="ECO:0000313" key="3">
    <source>
        <dbReference type="Proteomes" id="UP000184231"/>
    </source>
</evidence>
<dbReference type="EMBL" id="FQYX01000004">
    <property type="protein sequence ID" value="SHI68739.1"/>
    <property type="molecule type" value="Genomic_DNA"/>
</dbReference>
<reference evidence="2 3" key="1">
    <citation type="submission" date="2016-11" db="EMBL/GenBank/DDBJ databases">
        <authorList>
            <person name="Jaros S."/>
            <person name="Januszkiewicz K."/>
            <person name="Wedrychowicz H."/>
        </authorList>
    </citation>
    <scope>NUCLEOTIDE SEQUENCE [LARGE SCALE GENOMIC DNA]</scope>
    <source>
        <strain evidence="2 3">CGMCC 1.8863</strain>
    </source>
</reference>
<protein>
    <submittedName>
        <fullName evidence="2">Lamin Tail Domain</fullName>
    </submittedName>
</protein>
<dbReference type="InterPro" id="IPR001322">
    <property type="entry name" value="Lamin_tail_dom"/>
</dbReference>
<dbReference type="RefSeq" id="WP_084668432.1">
    <property type="nucleotide sequence ID" value="NZ_FQYX01000004.1"/>
</dbReference>
<keyword evidence="3" id="KW-1185">Reference proteome</keyword>
<dbReference type="Proteomes" id="UP000184231">
    <property type="component" value="Unassembled WGS sequence"/>
</dbReference>
<dbReference type="Pfam" id="PF00932">
    <property type="entry name" value="LTD"/>
    <property type="match status" value="1"/>
</dbReference>
<name>A0A1M6D6A3_9FLAO</name>
<dbReference type="AlphaFoldDB" id="A0A1M6D6A3"/>
<dbReference type="Gene3D" id="2.60.40.1260">
    <property type="entry name" value="Lamin Tail domain"/>
    <property type="match status" value="1"/>
</dbReference>
<feature type="domain" description="LTD" evidence="1">
    <location>
        <begin position="278"/>
        <end position="435"/>
    </location>
</feature>
<evidence type="ECO:0000259" key="1">
    <source>
        <dbReference type="PROSITE" id="PS51841"/>
    </source>
</evidence>
<dbReference type="OrthoDB" id="1492759at2"/>